<dbReference type="Proteomes" id="UP000314294">
    <property type="component" value="Unassembled WGS sequence"/>
</dbReference>
<evidence type="ECO:0000313" key="1">
    <source>
        <dbReference type="EMBL" id="TNN56260.1"/>
    </source>
</evidence>
<accession>A0A4Z2GSP0</accession>
<comment type="caution">
    <text evidence="1">The sequence shown here is derived from an EMBL/GenBank/DDBJ whole genome shotgun (WGS) entry which is preliminary data.</text>
</comment>
<proteinExistence type="predicted"/>
<reference evidence="1 2" key="1">
    <citation type="submission" date="2019-03" db="EMBL/GenBank/DDBJ databases">
        <title>First draft genome of Liparis tanakae, snailfish: a comprehensive survey of snailfish specific genes.</title>
        <authorList>
            <person name="Kim W."/>
            <person name="Song I."/>
            <person name="Jeong J.-H."/>
            <person name="Kim D."/>
            <person name="Kim S."/>
            <person name="Ryu S."/>
            <person name="Song J.Y."/>
            <person name="Lee S.K."/>
        </authorList>
    </citation>
    <scope>NUCLEOTIDE SEQUENCE [LARGE SCALE GENOMIC DNA]</scope>
    <source>
        <tissue evidence="1">Muscle</tissue>
    </source>
</reference>
<evidence type="ECO:0000313" key="2">
    <source>
        <dbReference type="Proteomes" id="UP000314294"/>
    </source>
</evidence>
<keyword evidence="2" id="KW-1185">Reference proteome</keyword>
<name>A0A4Z2GSP0_9TELE</name>
<organism evidence="1 2">
    <name type="scientific">Liparis tanakae</name>
    <name type="common">Tanaka's snailfish</name>
    <dbReference type="NCBI Taxonomy" id="230148"/>
    <lineage>
        <taxon>Eukaryota</taxon>
        <taxon>Metazoa</taxon>
        <taxon>Chordata</taxon>
        <taxon>Craniata</taxon>
        <taxon>Vertebrata</taxon>
        <taxon>Euteleostomi</taxon>
        <taxon>Actinopterygii</taxon>
        <taxon>Neopterygii</taxon>
        <taxon>Teleostei</taxon>
        <taxon>Neoteleostei</taxon>
        <taxon>Acanthomorphata</taxon>
        <taxon>Eupercaria</taxon>
        <taxon>Perciformes</taxon>
        <taxon>Cottioidei</taxon>
        <taxon>Cottales</taxon>
        <taxon>Liparidae</taxon>
        <taxon>Liparis</taxon>
    </lineage>
</organism>
<gene>
    <name evidence="1" type="ORF">EYF80_033553</name>
</gene>
<dbReference type="AlphaFoldDB" id="A0A4Z2GSP0"/>
<protein>
    <submittedName>
        <fullName evidence="1">Uncharacterized protein</fullName>
    </submittedName>
</protein>
<dbReference type="EMBL" id="SRLO01000433">
    <property type="protein sequence ID" value="TNN56260.1"/>
    <property type="molecule type" value="Genomic_DNA"/>
</dbReference>
<sequence>MPVAVVVDMALVVVVDVLVVVEPVFIVGMTAADSFSFSFSLSALSSDQCPSAYLLVRLVEPVRVEEEPRLESRPRWPVGEVTDEVVVAVVVEGVEEGVEEEVVEELRSSDLLPNEPLEEKTSRRETCRALGSKLEVDEDLAGTSRVLPLRPSASVWDVLAGGRVGEERHLGVRLVEAVPSLFFRSSSQRRRVYEPLRIRGVEEEERRGLEAERITPVVSFSRCASLVAVISASAP</sequence>